<dbReference type="EMBL" id="VTOY01000016">
    <property type="protein sequence ID" value="TYZ20186.1"/>
    <property type="molecule type" value="Genomic_DNA"/>
</dbReference>
<reference evidence="1 2" key="1">
    <citation type="submission" date="2019-08" db="EMBL/GenBank/DDBJ databases">
        <title>Selenomonas sp. mPRGC5 and Selenomonas sp. mPRGC8 isolated from ruminal fluid of dairy goat (Capra hircus).</title>
        <authorList>
            <person name="Poothong S."/>
            <person name="Nuengjamnong C."/>
            <person name="Tanasupawat S."/>
        </authorList>
    </citation>
    <scope>NUCLEOTIDE SEQUENCE [LARGE SCALE GENOMIC DNA]</scope>
    <source>
        <strain evidence="2">mPRGC5</strain>
    </source>
</reference>
<protein>
    <submittedName>
        <fullName evidence="1">Uncharacterized protein</fullName>
    </submittedName>
</protein>
<evidence type="ECO:0000313" key="1">
    <source>
        <dbReference type="EMBL" id="TYZ20186.1"/>
    </source>
</evidence>
<dbReference type="RefSeq" id="WP_149172230.1">
    <property type="nucleotide sequence ID" value="NZ_VTOY01000016.1"/>
</dbReference>
<dbReference type="AlphaFoldDB" id="A0A5D6VX03"/>
<dbReference type="OrthoDB" id="1669456at2"/>
<gene>
    <name evidence="1" type="ORF">FZ040_12115</name>
</gene>
<comment type="caution">
    <text evidence="1">The sequence shown here is derived from an EMBL/GenBank/DDBJ whole genome shotgun (WGS) entry which is preliminary data.</text>
</comment>
<keyword evidence="2" id="KW-1185">Reference proteome</keyword>
<name>A0A5D6VX03_9FIRM</name>
<accession>A0A5D6VX03</accession>
<dbReference type="Proteomes" id="UP000323646">
    <property type="component" value="Unassembled WGS sequence"/>
</dbReference>
<evidence type="ECO:0000313" key="2">
    <source>
        <dbReference type="Proteomes" id="UP000323646"/>
    </source>
</evidence>
<organism evidence="1 2">
    <name type="scientific">Selenomonas ruminis</name>
    <dbReference type="NCBI Taxonomy" id="2593411"/>
    <lineage>
        <taxon>Bacteria</taxon>
        <taxon>Bacillati</taxon>
        <taxon>Bacillota</taxon>
        <taxon>Negativicutes</taxon>
        <taxon>Selenomonadales</taxon>
        <taxon>Selenomonadaceae</taxon>
        <taxon>Selenomonas</taxon>
    </lineage>
</organism>
<proteinExistence type="predicted"/>
<sequence length="82" mass="9195">MVSSFEILLTIIIIYFAARVTRMEERVNQLEANFNRHVKEGSMEESNTSHMGKAFGNADASFTGTVTDIAKGIKQSVDEVRR</sequence>